<feature type="compositionally biased region" description="Pro residues" evidence="1">
    <location>
        <begin position="22"/>
        <end position="33"/>
    </location>
</feature>
<evidence type="ECO:0000256" key="1">
    <source>
        <dbReference type="SAM" id="MobiDB-lite"/>
    </source>
</evidence>
<accession>A0A9D3Z1S4</accession>
<feature type="transmembrane region" description="Helical" evidence="2">
    <location>
        <begin position="46"/>
        <end position="68"/>
    </location>
</feature>
<dbReference type="Proteomes" id="UP000828390">
    <property type="component" value="Unassembled WGS sequence"/>
</dbReference>
<organism evidence="3 4">
    <name type="scientific">Dreissena polymorpha</name>
    <name type="common">Zebra mussel</name>
    <name type="synonym">Mytilus polymorpha</name>
    <dbReference type="NCBI Taxonomy" id="45954"/>
    <lineage>
        <taxon>Eukaryota</taxon>
        <taxon>Metazoa</taxon>
        <taxon>Spiralia</taxon>
        <taxon>Lophotrochozoa</taxon>
        <taxon>Mollusca</taxon>
        <taxon>Bivalvia</taxon>
        <taxon>Autobranchia</taxon>
        <taxon>Heteroconchia</taxon>
        <taxon>Euheterodonta</taxon>
        <taxon>Imparidentia</taxon>
        <taxon>Neoheterodontei</taxon>
        <taxon>Myida</taxon>
        <taxon>Dreissenoidea</taxon>
        <taxon>Dreissenidae</taxon>
        <taxon>Dreissena</taxon>
    </lineage>
</organism>
<keyword evidence="4" id="KW-1185">Reference proteome</keyword>
<sequence>MAQTTISTLTTPNLNGSTSVPPSKPAPATPIPPNADGLLDTTDGQVLLVLLILLLALVVAVPIVAYWLGKKYCWIRVHDPERGKWQTDKMPNPAEDNSKAVQTEVLGLEFDEFFRRRQPIDMSKYEGKQLGVVEEPYPRFYRIHPKEFNDVWSNKYAGNETNYITKVW</sequence>
<reference evidence="3" key="2">
    <citation type="submission" date="2020-11" db="EMBL/GenBank/DDBJ databases">
        <authorList>
            <person name="McCartney M.A."/>
            <person name="Auch B."/>
            <person name="Kono T."/>
            <person name="Mallez S."/>
            <person name="Becker A."/>
            <person name="Gohl D.M."/>
            <person name="Silverstein K.A.T."/>
            <person name="Koren S."/>
            <person name="Bechman K.B."/>
            <person name="Herman A."/>
            <person name="Abrahante J.E."/>
            <person name="Garbe J."/>
        </authorList>
    </citation>
    <scope>NUCLEOTIDE SEQUENCE</scope>
    <source>
        <strain evidence="3">Duluth1</strain>
        <tissue evidence="3">Whole animal</tissue>
    </source>
</reference>
<keyword evidence="2" id="KW-0812">Transmembrane</keyword>
<keyword evidence="2" id="KW-0472">Membrane</keyword>
<protein>
    <submittedName>
        <fullName evidence="3">Uncharacterized protein</fullName>
    </submittedName>
</protein>
<dbReference type="EMBL" id="JAIWYP010000014">
    <property type="protein sequence ID" value="KAH3710124.1"/>
    <property type="molecule type" value="Genomic_DNA"/>
</dbReference>
<feature type="compositionally biased region" description="Polar residues" evidence="1">
    <location>
        <begin position="1"/>
        <end position="20"/>
    </location>
</feature>
<evidence type="ECO:0000313" key="3">
    <source>
        <dbReference type="EMBL" id="KAH3710124.1"/>
    </source>
</evidence>
<proteinExistence type="predicted"/>
<dbReference type="AlphaFoldDB" id="A0A9D3Z1S4"/>
<feature type="region of interest" description="Disordered" evidence="1">
    <location>
        <begin position="1"/>
        <end position="36"/>
    </location>
</feature>
<evidence type="ECO:0000313" key="4">
    <source>
        <dbReference type="Proteomes" id="UP000828390"/>
    </source>
</evidence>
<gene>
    <name evidence="3" type="ORF">DPMN_069591</name>
</gene>
<evidence type="ECO:0000256" key="2">
    <source>
        <dbReference type="SAM" id="Phobius"/>
    </source>
</evidence>
<name>A0A9D3Z1S4_DREPO</name>
<comment type="caution">
    <text evidence="3">The sequence shown here is derived from an EMBL/GenBank/DDBJ whole genome shotgun (WGS) entry which is preliminary data.</text>
</comment>
<reference evidence="3" key="1">
    <citation type="journal article" date="2019" name="bioRxiv">
        <title>The Genome of the Zebra Mussel, Dreissena polymorpha: A Resource for Invasive Species Research.</title>
        <authorList>
            <person name="McCartney M.A."/>
            <person name="Auch B."/>
            <person name="Kono T."/>
            <person name="Mallez S."/>
            <person name="Zhang Y."/>
            <person name="Obille A."/>
            <person name="Becker A."/>
            <person name="Abrahante J.E."/>
            <person name="Garbe J."/>
            <person name="Badalamenti J.P."/>
            <person name="Herman A."/>
            <person name="Mangelson H."/>
            <person name="Liachko I."/>
            <person name="Sullivan S."/>
            <person name="Sone E.D."/>
            <person name="Koren S."/>
            <person name="Silverstein K.A.T."/>
            <person name="Beckman K.B."/>
            <person name="Gohl D.M."/>
        </authorList>
    </citation>
    <scope>NUCLEOTIDE SEQUENCE</scope>
    <source>
        <strain evidence="3">Duluth1</strain>
        <tissue evidence="3">Whole animal</tissue>
    </source>
</reference>
<keyword evidence="2" id="KW-1133">Transmembrane helix</keyword>
<dbReference type="OrthoDB" id="10396344at2759"/>